<reference evidence="3" key="1">
    <citation type="submission" date="2017-09" db="EMBL/GenBank/DDBJ databases">
        <title>Depth-based differentiation of microbial function through sediment-hosted aquifers and enrichment of novel symbionts in the deep terrestrial subsurface.</title>
        <authorList>
            <person name="Probst A.J."/>
            <person name="Ladd B."/>
            <person name="Jarett J.K."/>
            <person name="Geller-Mcgrath D.E."/>
            <person name="Sieber C.M.K."/>
            <person name="Emerson J.B."/>
            <person name="Anantharaman K."/>
            <person name="Thomas B.C."/>
            <person name="Malmstrom R."/>
            <person name="Stieglmeier M."/>
            <person name="Klingl A."/>
            <person name="Woyke T."/>
            <person name="Ryan C.M."/>
            <person name="Banfield J.F."/>
        </authorList>
    </citation>
    <scope>NUCLEOTIDE SEQUENCE [LARGE SCALE GENOMIC DNA]</scope>
</reference>
<dbReference type="Gene3D" id="3.30.460.10">
    <property type="entry name" value="Beta Polymerase, domain 2"/>
    <property type="match status" value="1"/>
</dbReference>
<evidence type="ECO:0000259" key="1">
    <source>
        <dbReference type="Pfam" id="PF01909"/>
    </source>
</evidence>
<dbReference type="InterPro" id="IPR052548">
    <property type="entry name" value="Type_VII_TA_antitoxin"/>
</dbReference>
<sequence length="105" mass="12199">MNESNYKIAKELKKRLSDVISLIDFRVFGSRAKGTQGEYSDMDVFIEVEYLDKELEKGVREIIWEEGFENSIYISPLLFTRHEIEDSPLRASPIVKNINEEGIKV</sequence>
<dbReference type="PANTHER" id="PTHR33933">
    <property type="entry name" value="NUCLEOTIDYLTRANSFERASE"/>
    <property type="match status" value="1"/>
</dbReference>
<dbReference type="InterPro" id="IPR002934">
    <property type="entry name" value="Polymerase_NTP_transf_dom"/>
</dbReference>
<dbReference type="EMBL" id="PFUI01000021">
    <property type="protein sequence ID" value="PJB30401.1"/>
    <property type="molecule type" value="Genomic_DNA"/>
</dbReference>
<name>A0A2M8AW54_9BACT</name>
<protein>
    <submittedName>
        <fullName evidence="2">Nucleotidyltransferase domain-containing protein</fullName>
    </submittedName>
</protein>
<dbReference type="Proteomes" id="UP000231366">
    <property type="component" value="Unassembled WGS sequence"/>
</dbReference>
<feature type="domain" description="Polymerase nucleotidyl transferase" evidence="1">
    <location>
        <begin position="7"/>
        <end position="102"/>
    </location>
</feature>
<dbReference type="AlphaFoldDB" id="A0A2M8AW54"/>
<dbReference type="SUPFAM" id="SSF81301">
    <property type="entry name" value="Nucleotidyltransferase"/>
    <property type="match status" value="1"/>
</dbReference>
<evidence type="ECO:0000313" key="3">
    <source>
        <dbReference type="Proteomes" id="UP000231366"/>
    </source>
</evidence>
<keyword evidence="2" id="KW-0808">Transferase</keyword>
<evidence type="ECO:0000313" key="2">
    <source>
        <dbReference type="EMBL" id="PJB30401.1"/>
    </source>
</evidence>
<proteinExistence type="predicted"/>
<dbReference type="GO" id="GO:0016779">
    <property type="term" value="F:nucleotidyltransferase activity"/>
    <property type="evidence" value="ECO:0007669"/>
    <property type="project" value="InterPro"/>
</dbReference>
<dbReference type="PANTHER" id="PTHR33933:SF1">
    <property type="entry name" value="PROTEIN ADENYLYLTRANSFERASE MNTA-RELATED"/>
    <property type="match status" value="1"/>
</dbReference>
<gene>
    <name evidence="2" type="ORF">CO110_00685</name>
</gene>
<dbReference type="Pfam" id="PF01909">
    <property type="entry name" value="NTP_transf_2"/>
    <property type="match status" value="1"/>
</dbReference>
<comment type="caution">
    <text evidence="2">The sequence shown here is derived from an EMBL/GenBank/DDBJ whole genome shotgun (WGS) entry which is preliminary data.</text>
</comment>
<accession>A0A2M8AW54</accession>
<organism evidence="2 3">
    <name type="scientific">Candidatus Desantisbacteria bacterium CG_4_9_14_3_um_filter_40_11</name>
    <dbReference type="NCBI Taxonomy" id="1974546"/>
    <lineage>
        <taxon>Bacteria</taxon>
        <taxon>Candidatus Desantisiibacteriota</taxon>
    </lineage>
</organism>
<dbReference type="CDD" id="cd05403">
    <property type="entry name" value="NT_KNTase_like"/>
    <property type="match status" value="1"/>
</dbReference>
<dbReference type="InterPro" id="IPR043519">
    <property type="entry name" value="NT_sf"/>
</dbReference>